<evidence type="ECO:0000313" key="3">
    <source>
        <dbReference type="EMBL" id="MFD2754876.1"/>
    </source>
</evidence>
<organism evidence="3 4">
    <name type="scientific">Comamonas terrae</name>
    <dbReference type="NCBI Taxonomy" id="673548"/>
    <lineage>
        <taxon>Bacteria</taxon>
        <taxon>Pseudomonadati</taxon>
        <taxon>Pseudomonadota</taxon>
        <taxon>Betaproteobacteria</taxon>
        <taxon>Burkholderiales</taxon>
        <taxon>Comamonadaceae</taxon>
        <taxon>Comamonas</taxon>
    </lineage>
</organism>
<evidence type="ECO:0008006" key="5">
    <source>
        <dbReference type="Google" id="ProtNLM"/>
    </source>
</evidence>
<feature type="compositionally biased region" description="Polar residues" evidence="1">
    <location>
        <begin position="119"/>
        <end position="128"/>
    </location>
</feature>
<dbReference type="EMBL" id="JBHUMV010000005">
    <property type="protein sequence ID" value="MFD2754876.1"/>
    <property type="molecule type" value="Genomic_DNA"/>
</dbReference>
<feature type="chain" id="PRO_5045969508" description="Carboxypeptidase regulatory-like domain-containing protein" evidence="2">
    <location>
        <begin position="28"/>
        <end position="140"/>
    </location>
</feature>
<dbReference type="RefSeq" id="WP_066475744.1">
    <property type="nucleotide sequence ID" value="NZ_BCNT01000005.1"/>
</dbReference>
<feature type="signal peptide" evidence="2">
    <location>
        <begin position="1"/>
        <end position="27"/>
    </location>
</feature>
<evidence type="ECO:0000256" key="2">
    <source>
        <dbReference type="SAM" id="SignalP"/>
    </source>
</evidence>
<keyword evidence="4" id="KW-1185">Reference proteome</keyword>
<evidence type="ECO:0000256" key="1">
    <source>
        <dbReference type="SAM" id="MobiDB-lite"/>
    </source>
</evidence>
<proteinExistence type="predicted"/>
<protein>
    <recommendedName>
        <fullName evidence="5">Carboxypeptidase regulatory-like domain-containing protein</fullName>
    </recommendedName>
</protein>
<keyword evidence="2" id="KW-0732">Signal</keyword>
<evidence type="ECO:0000313" key="4">
    <source>
        <dbReference type="Proteomes" id="UP001597463"/>
    </source>
</evidence>
<name>A0ABW5UMU8_9BURK</name>
<gene>
    <name evidence="3" type="ORF">ACFSW6_12320</name>
</gene>
<accession>A0ABW5UMU8</accession>
<dbReference type="Proteomes" id="UP001597463">
    <property type="component" value="Unassembled WGS sequence"/>
</dbReference>
<feature type="region of interest" description="Disordered" evidence="1">
    <location>
        <begin position="119"/>
        <end position="140"/>
    </location>
</feature>
<comment type="caution">
    <text evidence="3">The sequence shown here is derived from an EMBL/GenBank/DDBJ whole genome shotgun (WGS) entry which is preliminary data.</text>
</comment>
<reference evidence="4" key="1">
    <citation type="journal article" date="2019" name="Int. J. Syst. Evol. Microbiol.">
        <title>The Global Catalogue of Microorganisms (GCM) 10K type strain sequencing project: providing services to taxonomists for standard genome sequencing and annotation.</title>
        <authorList>
            <consortium name="The Broad Institute Genomics Platform"/>
            <consortium name="The Broad Institute Genome Sequencing Center for Infectious Disease"/>
            <person name="Wu L."/>
            <person name="Ma J."/>
        </authorList>
    </citation>
    <scope>NUCLEOTIDE SEQUENCE [LARGE SCALE GENOMIC DNA]</scope>
    <source>
        <strain evidence="4">TISTR 1906</strain>
    </source>
</reference>
<sequence>MLHAPHNTARALLASALLAAAAPLALAQSEAGRMPPLHEEGSLQYSCGGIGLDESTAMRAAMKDYPLSLLFAAREGEYLADITVEIRGARDSYRFVAGGPVCLLRLPEGAYTVQATTRNGRTQSQQTHVGKGSHSLDFRF</sequence>